<feature type="compositionally biased region" description="Basic and acidic residues" evidence="1">
    <location>
        <begin position="387"/>
        <end position="402"/>
    </location>
</feature>
<dbReference type="AlphaFoldDB" id="A0A423XDD0"/>
<organism evidence="4 5">
    <name type="scientific">Cytospora leucostoma</name>
    <dbReference type="NCBI Taxonomy" id="1230097"/>
    <lineage>
        <taxon>Eukaryota</taxon>
        <taxon>Fungi</taxon>
        <taxon>Dikarya</taxon>
        <taxon>Ascomycota</taxon>
        <taxon>Pezizomycotina</taxon>
        <taxon>Sordariomycetes</taxon>
        <taxon>Sordariomycetidae</taxon>
        <taxon>Diaporthales</taxon>
        <taxon>Cytosporaceae</taxon>
        <taxon>Cytospora</taxon>
    </lineage>
</organism>
<feature type="region of interest" description="Disordered" evidence="1">
    <location>
        <begin position="1"/>
        <end position="486"/>
    </location>
</feature>
<feature type="domain" description="DUF6987" evidence="3">
    <location>
        <begin position="906"/>
        <end position="1104"/>
    </location>
</feature>
<feature type="compositionally biased region" description="Acidic residues" evidence="1">
    <location>
        <begin position="893"/>
        <end position="905"/>
    </location>
</feature>
<evidence type="ECO:0000313" key="4">
    <source>
        <dbReference type="EMBL" id="ROW14015.1"/>
    </source>
</evidence>
<dbReference type="OrthoDB" id="3937590at2759"/>
<feature type="compositionally biased region" description="Polar residues" evidence="1">
    <location>
        <begin position="214"/>
        <end position="226"/>
    </location>
</feature>
<keyword evidence="2" id="KW-1133">Transmembrane helix</keyword>
<evidence type="ECO:0000313" key="5">
    <source>
        <dbReference type="Proteomes" id="UP000285146"/>
    </source>
</evidence>
<feature type="compositionally biased region" description="Acidic residues" evidence="1">
    <location>
        <begin position="130"/>
        <end position="153"/>
    </location>
</feature>
<sequence>MADTHPPGGWPWGKNKQSTKGDDGSEAPSGTTQQHQQDAGVQEPELLQEVPHEPISEGGKGDNQSQAQSKAGEAKSAAGSAIRGSESAANKSVKYEDDKPVSAKAPSNKSFSRSAKEPSIASHANTNGGDQDDLDDQDDDDANDNDDHDDDYVDIQNEANDSTEDSQATAESKKDDLPEDEGKDLSEPTEHAGEQEQGEAGEEEDQEPSEGAEKSQSGSKFSNFLSGASKAVPSFGGGSKEPGQDDSQIPESIRKLQEEVGDDTNLTLPGGTEGTQSGTQSGTHLPEGVERPEDLQTATEETDDDTHEEGTEAGTHLPEGIERPEDLETAASSEGGTHVEGLEDGEELRPEDSLTYAADNSHPPGEGTEGQQTGEGTGEEGATEQEQSERQSRGAGSTKREGSQSQVRFSEEPTEEFEDTRDSGTEAEGTTQSGTKLPEGVEKPDDLETATGYTYDDTTQAGRTQGEGTQGEGTQAGTTLPEGAEKPEDLQTATGYTYETATQPGQTQGEGTQAGTALPEGVDKAEDLQTATGYTYETATNAPEIDYSILKGCTVNKLGNVVNDKGQAVGRIVQGITEHLIGRKVDENGIIWNDSGKEIGRAEPIPDNELQDLLEPKPFESFEGNTIDAKGNVLWNGQQVGKVIEGDLKLLQGKSVDPDGEVLDKAGNVIGRAERWEEEEEPEPEPEAEIDRSILAGKRVNKAGNVVDGNGVIYGRVIDGDLKRMIGRMCNKNGEILSESGDVLGHAELVSEGEREGSKEGIFADLEGLTINKDGQVVTPAGEIVGRLITGDPKILAGRAVDEDGDVVDKNGNVLGKAERWAPEEVEKEKGPMAGLTVNQEGNVVDNKGNLVGKLTSGDPLICAGKEIDDDGDVINSKGMTVGHVNLLADIPQEPEPEGETEEEKEERLQREQDKKLAIQMAVCLEQCLDKIKPICKLITTKIEATERKPEDERDEEALVKEVRPLIEEGSNILREAHGVIRGLDPDGHIQANAKHKTGTREATPEEFHLAEVIKELTGTVTETIDGAKRKLEDLPHAKKELNPLWGLLGEPLFQIIAAVGLLLSGVLGIVGRLLSGLGLGGIVDGLLGTLGLNRLLDGLGLGSIVGSLTGKKKK</sequence>
<dbReference type="PANTHER" id="PTHR39461">
    <property type="entry name" value="LEA DOMAIN PROTEIN (AFU_ORTHOLOGUE AFUA_8G04920)"/>
    <property type="match status" value="1"/>
</dbReference>
<feature type="compositionally biased region" description="Low complexity" evidence="1">
    <location>
        <begin position="274"/>
        <end position="283"/>
    </location>
</feature>
<gene>
    <name evidence="4" type="ORF">VPNG_04150</name>
</gene>
<feature type="compositionally biased region" description="Basic and acidic residues" evidence="1">
    <location>
        <begin position="183"/>
        <end position="194"/>
    </location>
</feature>
<comment type="caution">
    <text evidence="4">The sequence shown here is derived from an EMBL/GenBank/DDBJ whole genome shotgun (WGS) entry which is preliminary data.</text>
</comment>
<feature type="compositionally biased region" description="Low complexity" evidence="1">
    <location>
        <begin position="365"/>
        <end position="374"/>
    </location>
</feature>
<feature type="compositionally biased region" description="Low complexity" evidence="1">
    <location>
        <begin position="64"/>
        <end position="81"/>
    </location>
</feature>
<name>A0A423XDD0_9PEZI</name>
<feature type="compositionally biased region" description="Polar residues" evidence="1">
    <location>
        <begin position="28"/>
        <end position="39"/>
    </location>
</feature>
<feature type="compositionally biased region" description="Acidic residues" evidence="1">
    <location>
        <begin position="196"/>
        <end position="210"/>
    </location>
</feature>
<dbReference type="Proteomes" id="UP000285146">
    <property type="component" value="Unassembled WGS sequence"/>
</dbReference>
<evidence type="ECO:0000256" key="1">
    <source>
        <dbReference type="SAM" id="MobiDB-lite"/>
    </source>
</evidence>
<proteinExistence type="predicted"/>
<evidence type="ECO:0000259" key="3">
    <source>
        <dbReference type="Pfam" id="PF22485"/>
    </source>
</evidence>
<evidence type="ECO:0000256" key="2">
    <source>
        <dbReference type="SAM" id="Phobius"/>
    </source>
</evidence>
<dbReference type="STRING" id="1230097.A0A423XDD0"/>
<keyword evidence="2" id="KW-0472">Membrane</keyword>
<feature type="compositionally biased region" description="Low complexity" evidence="1">
    <location>
        <begin position="458"/>
        <end position="479"/>
    </location>
</feature>
<feature type="transmembrane region" description="Helical" evidence="2">
    <location>
        <begin position="1053"/>
        <end position="1075"/>
    </location>
</feature>
<dbReference type="InParanoid" id="A0A423XDD0"/>
<accession>A0A423XDD0</accession>
<keyword evidence="5" id="KW-1185">Reference proteome</keyword>
<feature type="region of interest" description="Disordered" evidence="1">
    <location>
        <begin position="890"/>
        <end position="912"/>
    </location>
</feature>
<dbReference type="EMBL" id="LKEB01000016">
    <property type="protein sequence ID" value="ROW14015.1"/>
    <property type="molecule type" value="Genomic_DNA"/>
</dbReference>
<keyword evidence="2" id="KW-0812">Transmembrane</keyword>
<dbReference type="PANTHER" id="PTHR39461:SF1">
    <property type="entry name" value="LEA DOMAIN PROTEIN (AFU_ORTHOLOGUE AFUA_8G04920)"/>
    <property type="match status" value="1"/>
</dbReference>
<protein>
    <recommendedName>
        <fullName evidence="3">DUF6987 domain-containing protein</fullName>
    </recommendedName>
</protein>
<dbReference type="Pfam" id="PF22485">
    <property type="entry name" value="DUF6987"/>
    <property type="match status" value="1"/>
</dbReference>
<reference evidence="4 5" key="1">
    <citation type="submission" date="2015-09" db="EMBL/GenBank/DDBJ databases">
        <title>Host preference determinants of Valsa canker pathogens revealed by comparative genomics.</title>
        <authorList>
            <person name="Yin Z."/>
            <person name="Huang L."/>
        </authorList>
    </citation>
    <scope>NUCLEOTIDE SEQUENCE [LARGE SCALE GENOMIC DNA]</scope>
    <source>
        <strain evidence="4 5">SXYLt</strain>
    </source>
</reference>
<dbReference type="InterPro" id="IPR022124">
    <property type="entry name" value="DUF3659"/>
</dbReference>
<dbReference type="Pfam" id="PF12396">
    <property type="entry name" value="DUF3659"/>
    <property type="match status" value="5"/>
</dbReference>
<dbReference type="InterPro" id="IPR054256">
    <property type="entry name" value="DUF6987"/>
</dbReference>